<proteinExistence type="predicted"/>
<dbReference type="AlphaFoldDB" id="A0A7L4ZU06"/>
<keyword evidence="3" id="KW-1185">Reference proteome</keyword>
<dbReference type="RefSeq" id="WP_151077462.1">
    <property type="nucleotide sequence ID" value="NZ_CP047647.1"/>
</dbReference>
<name>A0A7L4ZU06_9BACT</name>
<gene>
    <name evidence="2" type="ORF">F0P96_03950</name>
</gene>
<accession>A0A7L4ZU06</accession>
<feature type="domain" description="Immunity protein 35" evidence="1">
    <location>
        <begin position="6"/>
        <end position="82"/>
    </location>
</feature>
<protein>
    <recommendedName>
        <fullName evidence="1">Immunity protein 35 domain-containing protein</fullName>
    </recommendedName>
</protein>
<dbReference type="InterPro" id="IPR029082">
    <property type="entry name" value="Imm35"/>
</dbReference>
<dbReference type="EMBL" id="VTWU01000001">
    <property type="protein sequence ID" value="KAA9339778.1"/>
    <property type="molecule type" value="Genomic_DNA"/>
</dbReference>
<dbReference type="Proteomes" id="UP000326380">
    <property type="component" value="Unassembled WGS sequence"/>
</dbReference>
<organism evidence="2 3">
    <name type="scientific">Hymenobacter busanensis</name>
    <dbReference type="NCBI Taxonomy" id="2607656"/>
    <lineage>
        <taxon>Bacteria</taxon>
        <taxon>Pseudomonadati</taxon>
        <taxon>Bacteroidota</taxon>
        <taxon>Cytophagia</taxon>
        <taxon>Cytophagales</taxon>
        <taxon>Hymenobacteraceae</taxon>
        <taxon>Hymenobacter</taxon>
    </lineage>
</organism>
<comment type="caution">
    <text evidence="2">The sequence shown here is derived from an EMBL/GenBank/DDBJ whole genome shotgun (WGS) entry which is preliminary data.</text>
</comment>
<dbReference type="Pfam" id="PF15567">
    <property type="entry name" value="Imm35"/>
    <property type="match status" value="1"/>
</dbReference>
<reference evidence="2 3" key="1">
    <citation type="submission" date="2019-09" db="EMBL/GenBank/DDBJ databases">
        <title>Genome sequence of Hymenobacter sp. M3.</title>
        <authorList>
            <person name="Srinivasan S."/>
        </authorList>
    </citation>
    <scope>NUCLEOTIDE SEQUENCE [LARGE SCALE GENOMIC DNA]</scope>
    <source>
        <strain evidence="2 3">M3</strain>
    </source>
</reference>
<evidence type="ECO:0000259" key="1">
    <source>
        <dbReference type="Pfam" id="PF15567"/>
    </source>
</evidence>
<sequence>MPLFEEARDIAQGYMDALNANPYGDPDAVTDCVLIYEETISRPYGWVFFYASKSFLETDDFVFALIGNAPFIVNKFDGSITVTGTAHGVDCYLAEYEKQKGY</sequence>
<evidence type="ECO:0000313" key="2">
    <source>
        <dbReference type="EMBL" id="KAA9339778.1"/>
    </source>
</evidence>
<evidence type="ECO:0000313" key="3">
    <source>
        <dbReference type="Proteomes" id="UP000326380"/>
    </source>
</evidence>